<dbReference type="InterPro" id="IPR000644">
    <property type="entry name" value="CBS_dom"/>
</dbReference>
<reference evidence="4" key="1">
    <citation type="journal article" date="2019" name="Int. J. Syst. Evol. Microbiol.">
        <title>The Global Catalogue of Microorganisms (GCM) 10K type strain sequencing project: providing services to taxonomists for standard genome sequencing and annotation.</title>
        <authorList>
            <consortium name="The Broad Institute Genomics Platform"/>
            <consortium name="The Broad Institute Genome Sequencing Center for Infectious Disease"/>
            <person name="Wu L."/>
            <person name="Ma J."/>
        </authorList>
    </citation>
    <scope>NUCLEOTIDE SEQUENCE [LARGE SCALE GENOMIC DNA]</scope>
    <source>
        <strain evidence="4">CGMCC 4.7248</strain>
    </source>
</reference>
<organism evidence="3 4">
    <name type="scientific">Streptomyces bullii</name>
    <dbReference type="NCBI Taxonomy" id="349910"/>
    <lineage>
        <taxon>Bacteria</taxon>
        <taxon>Bacillati</taxon>
        <taxon>Actinomycetota</taxon>
        <taxon>Actinomycetes</taxon>
        <taxon>Kitasatosporales</taxon>
        <taxon>Streptomycetaceae</taxon>
        <taxon>Streptomyces</taxon>
    </lineage>
</organism>
<dbReference type="Proteomes" id="UP001596154">
    <property type="component" value="Unassembled WGS sequence"/>
</dbReference>
<dbReference type="PROSITE" id="PS51371">
    <property type="entry name" value="CBS"/>
    <property type="match status" value="1"/>
</dbReference>
<evidence type="ECO:0000313" key="3">
    <source>
        <dbReference type="EMBL" id="MFC5637876.1"/>
    </source>
</evidence>
<dbReference type="CDD" id="cd17788">
    <property type="entry name" value="CBS_pair_bac"/>
    <property type="match status" value="1"/>
</dbReference>
<sequence length="133" mass="14207">MHVAHDLPGLLVVDPDGRPYAALPASDLVRMLVPGYIQEDPVLAEVIDEPHADRLCRALAGRKLLDCLPVGKPFLPTAAPDCTAMEIAELMARTRSPLIAVVERSSSGPDRLLGVITATHLLKQLIQACGSPD</sequence>
<name>A0ABW0V151_9ACTN</name>
<keyword evidence="1" id="KW-0129">CBS domain</keyword>
<dbReference type="SUPFAM" id="SSF54631">
    <property type="entry name" value="CBS-domain pair"/>
    <property type="match status" value="1"/>
</dbReference>
<evidence type="ECO:0000313" key="4">
    <source>
        <dbReference type="Proteomes" id="UP001596154"/>
    </source>
</evidence>
<evidence type="ECO:0000259" key="2">
    <source>
        <dbReference type="PROSITE" id="PS51371"/>
    </source>
</evidence>
<dbReference type="Pfam" id="PF00571">
    <property type="entry name" value="CBS"/>
    <property type="match status" value="1"/>
</dbReference>
<gene>
    <name evidence="3" type="ORF">ACFPZJ_29750</name>
</gene>
<comment type="caution">
    <text evidence="3">The sequence shown here is derived from an EMBL/GenBank/DDBJ whole genome shotgun (WGS) entry which is preliminary data.</text>
</comment>
<dbReference type="EMBL" id="JBHSNY010000011">
    <property type="protein sequence ID" value="MFC5637876.1"/>
    <property type="molecule type" value="Genomic_DNA"/>
</dbReference>
<accession>A0ABW0V151</accession>
<proteinExistence type="predicted"/>
<protein>
    <submittedName>
        <fullName evidence="3">CBS domain-containing protein</fullName>
    </submittedName>
</protein>
<evidence type="ECO:0000256" key="1">
    <source>
        <dbReference type="PROSITE-ProRule" id="PRU00703"/>
    </source>
</evidence>
<keyword evidence="4" id="KW-1185">Reference proteome</keyword>
<dbReference type="InterPro" id="IPR046342">
    <property type="entry name" value="CBS_dom_sf"/>
</dbReference>
<feature type="domain" description="CBS" evidence="2">
    <location>
        <begin position="71"/>
        <end position="133"/>
    </location>
</feature>
<dbReference type="RefSeq" id="WP_381027941.1">
    <property type="nucleotide sequence ID" value="NZ_JBHSNY010000011.1"/>
</dbReference>
<dbReference type="Gene3D" id="3.10.580.10">
    <property type="entry name" value="CBS-domain"/>
    <property type="match status" value="1"/>
</dbReference>